<dbReference type="HOGENOM" id="CLU_855285_0_0_1"/>
<evidence type="ECO:0000313" key="3">
    <source>
        <dbReference type="Proteomes" id="UP000018001"/>
    </source>
</evidence>
<gene>
    <name evidence="2" type="ORF">PVAR5_6729</name>
</gene>
<proteinExistence type="predicted"/>
<dbReference type="AlphaFoldDB" id="V5G7Q6"/>
<feature type="compositionally biased region" description="Polar residues" evidence="1">
    <location>
        <begin position="42"/>
        <end position="61"/>
    </location>
</feature>
<comment type="caution">
    <text evidence="2">The sequence shown here is derived from an EMBL/GenBank/DDBJ whole genome shotgun (WGS) entry which is preliminary data.</text>
</comment>
<reference evidence="3" key="1">
    <citation type="journal article" date="2014" name="Genome Announc.">
        <title>Draft genome sequence of the formaldehyde-resistant fungus Byssochlamys spectabilis No. 5 (anamorph Paecilomyces variotii No. 5) (NBRC109023).</title>
        <authorList>
            <person name="Oka T."/>
            <person name="Ekino K."/>
            <person name="Fukuda K."/>
            <person name="Nomura Y."/>
        </authorList>
    </citation>
    <scope>NUCLEOTIDE SEQUENCE [LARGE SCALE GENOMIC DNA]</scope>
    <source>
        <strain evidence="3">No. 5 / NBRC 109023</strain>
    </source>
</reference>
<organism evidence="2 3">
    <name type="scientific">Byssochlamys spectabilis (strain No. 5 / NBRC 109023)</name>
    <name type="common">Paecilomyces variotii</name>
    <dbReference type="NCBI Taxonomy" id="1356009"/>
    <lineage>
        <taxon>Eukaryota</taxon>
        <taxon>Fungi</taxon>
        <taxon>Dikarya</taxon>
        <taxon>Ascomycota</taxon>
        <taxon>Pezizomycotina</taxon>
        <taxon>Eurotiomycetes</taxon>
        <taxon>Eurotiomycetidae</taxon>
        <taxon>Eurotiales</taxon>
        <taxon>Thermoascaceae</taxon>
        <taxon>Paecilomyces</taxon>
    </lineage>
</organism>
<accession>V5G7Q6</accession>
<protein>
    <submittedName>
        <fullName evidence="2">Uncharacterized protein</fullName>
    </submittedName>
</protein>
<dbReference type="InParanoid" id="V5G7Q6"/>
<name>V5G7Q6_BYSSN</name>
<sequence length="325" mass="35118">MRPAHEAIYVQRFDLEQAHQAYYELVCVSLFTPDCNADIPDSTRNVSSGTSNTDVGKQTATPGEGCDGRSINSGSVPLDKVDTARQNPSRCSSRRHQNPDAGVTAAKEAVAGIPLQGSADAVPADGSCISVTKCRCETRARCCSWERWQKHRSFEVNGTLGGYLSCCASGRDEERRHRLPLVIWDGIGGITAIRYGIATSRVGQTNREAIGTRPARLLPTALALVGSGFWLSFEYYPAFFQSDAIPLAAQLPVQQARLPASLAQQPPFFHPAEPVPFPLGYCRSTVDSGRWSGMPDSGRFFESERTPSLLTGGDGARYTCPSKAG</sequence>
<dbReference type="EMBL" id="BAUL01000225">
    <property type="protein sequence ID" value="GAD98041.1"/>
    <property type="molecule type" value="Genomic_DNA"/>
</dbReference>
<keyword evidence="3" id="KW-1185">Reference proteome</keyword>
<evidence type="ECO:0000256" key="1">
    <source>
        <dbReference type="SAM" id="MobiDB-lite"/>
    </source>
</evidence>
<feature type="region of interest" description="Disordered" evidence="1">
    <location>
        <begin position="41"/>
        <end position="99"/>
    </location>
</feature>
<evidence type="ECO:0000313" key="2">
    <source>
        <dbReference type="EMBL" id="GAD98041.1"/>
    </source>
</evidence>
<dbReference type="Proteomes" id="UP000018001">
    <property type="component" value="Unassembled WGS sequence"/>
</dbReference>